<dbReference type="InterPro" id="IPR013107">
    <property type="entry name" value="Acyl-CoA_DH_C"/>
</dbReference>
<dbReference type="Gene3D" id="2.40.110.10">
    <property type="entry name" value="Butyryl-CoA Dehydrogenase, subunit A, domain 2"/>
    <property type="match status" value="1"/>
</dbReference>
<dbReference type="PANTHER" id="PTHR48083">
    <property type="entry name" value="MEDIUM-CHAIN SPECIFIC ACYL-COA DEHYDROGENASE, MITOCHONDRIAL-RELATED"/>
    <property type="match status" value="1"/>
</dbReference>
<dbReference type="SUPFAM" id="SSF47203">
    <property type="entry name" value="Acyl-CoA dehydrogenase C-terminal domain-like"/>
    <property type="match status" value="1"/>
</dbReference>
<dbReference type="InterPro" id="IPR050741">
    <property type="entry name" value="Acyl-CoA_dehydrogenase"/>
</dbReference>
<evidence type="ECO:0000259" key="2">
    <source>
        <dbReference type="Pfam" id="PF08028"/>
    </source>
</evidence>
<dbReference type="Gene3D" id="1.20.140.10">
    <property type="entry name" value="Butyryl-CoA Dehydrogenase, subunit A, domain 3"/>
    <property type="match status" value="1"/>
</dbReference>
<dbReference type="InterPro" id="IPR046373">
    <property type="entry name" value="Acyl-CoA_Oxase/DH_mid-dom_sf"/>
</dbReference>
<accession>A0ABU2JH97</accession>
<evidence type="ECO:0000313" key="4">
    <source>
        <dbReference type="Proteomes" id="UP001183176"/>
    </source>
</evidence>
<dbReference type="PANTHER" id="PTHR48083:SF19">
    <property type="entry name" value="FLAVIN-DEPENDENT MONOOXYGENASE, OXYGENASE SUBUNIT HSAA"/>
    <property type="match status" value="1"/>
</dbReference>
<keyword evidence="4" id="KW-1185">Reference proteome</keyword>
<protein>
    <submittedName>
        <fullName evidence="3">Acyl-CoA dehydrogenase family protein</fullName>
    </submittedName>
</protein>
<sequence length="398" mass="42135">MTEQILADDPQDWAPLALTLAAAEAARYAELAEVERRLSPQVVKAIVDAGIVRHFVPTRWGGAAGTFLDFSQAIATLGEACGSAAWCASVFASAARMGAFLPLEGQHELWDRGPDSVIVGALVPGGSIQPVADGWRVSGRWPFTSGIDHADWALVCGSSSGGEDTLGPRFFAVPRSDFQIEDTWFNVGLRGTGSSTLILDSAFVPARRSFLRSDMQAGKSPDSTARCHTVLIRVFAGLTFAAPALGSARGALAAWTEGMSTRRDATGKLMRDRTTIQLTLARSAGEIDAAALLLDRVASVADHGPVDAEVMARCGRDYTLATELLVGAVERLFLSEGARGQAETGQVQRAWRDVHCAAGHVGLQFETAGAAYGAAAFARMTAPEAAPVETLPWLRRTP</sequence>
<dbReference type="Pfam" id="PF08028">
    <property type="entry name" value="Acyl-CoA_dh_2"/>
    <property type="match status" value="1"/>
</dbReference>
<gene>
    <name evidence="3" type="ORF">RM423_23670</name>
</gene>
<dbReference type="InterPro" id="IPR009100">
    <property type="entry name" value="AcylCoA_DH/oxidase_NM_dom_sf"/>
</dbReference>
<dbReference type="RefSeq" id="WP_311425500.1">
    <property type="nucleotide sequence ID" value="NZ_JAVREH010000093.1"/>
</dbReference>
<dbReference type="InterPro" id="IPR037069">
    <property type="entry name" value="AcylCoA_DH/ox_N_sf"/>
</dbReference>
<name>A0ABU2JH97_9ACTN</name>
<comment type="caution">
    <text evidence="3">The sequence shown here is derived from an EMBL/GenBank/DDBJ whole genome shotgun (WGS) entry which is preliminary data.</text>
</comment>
<reference evidence="4" key="1">
    <citation type="submission" date="2023-07" db="EMBL/GenBank/DDBJ databases">
        <title>30 novel species of actinomycetes from the DSMZ collection.</title>
        <authorList>
            <person name="Nouioui I."/>
        </authorList>
    </citation>
    <scope>NUCLEOTIDE SEQUENCE [LARGE SCALE GENOMIC DNA]</scope>
    <source>
        <strain evidence="4">DSM 44399</strain>
    </source>
</reference>
<dbReference type="EMBL" id="JAVREH010000093">
    <property type="protein sequence ID" value="MDT0264362.1"/>
    <property type="molecule type" value="Genomic_DNA"/>
</dbReference>
<keyword evidence="1" id="KW-0560">Oxidoreductase</keyword>
<proteinExistence type="predicted"/>
<dbReference type="Proteomes" id="UP001183176">
    <property type="component" value="Unassembled WGS sequence"/>
</dbReference>
<dbReference type="PIRSF" id="PIRSF016578">
    <property type="entry name" value="HsaA"/>
    <property type="match status" value="1"/>
</dbReference>
<evidence type="ECO:0000313" key="3">
    <source>
        <dbReference type="EMBL" id="MDT0264362.1"/>
    </source>
</evidence>
<dbReference type="InterPro" id="IPR036250">
    <property type="entry name" value="AcylCo_DH-like_C"/>
</dbReference>
<dbReference type="Gene3D" id="1.10.540.10">
    <property type="entry name" value="Acyl-CoA dehydrogenase/oxidase, N-terminal domain"/>
    <property type="match status" value="1"/>
</dbReference>
<feature type="domain" description="Acyl-CoA dehydrogenase C-terminal" evidence="2">
    <location>
        <begin position="238"/>
        <end position="364"/>
    </location>
</feature>
<dbReference type="SUPFAM" id="SSF56645">
    <property type="entry name" value="Acyl-CoA dehydrogenase NM domain-like"/>
    <property type="match status" value="1"/>
</dbReference>
<evidence type="ECO:0000256" key="1">
    <source>
        <dbReference type="ARBA" id="ARBA00023002"/>
    </source>
</evidence>
<organism evidence="3 4">
    <name type="scientific">Jatrophihabitans lederbergiae</name>
    <dbReference type="NCBI Taxonomy" id="3075547"/>
    <lineage>
        <taxon>Bacteria</taxon>
        <taxon>Bacillati</taxon>
        <taxon>Actinomycetota</taxon>
        <taxon>Actinomycetes</taxon>
        <taxon>Jatrophihabitantales</taxon>
        <taxon>Jatrophihabitantaceae</taxon>
        <taxon>Jatrophihabitans</taxon>
    </lineage>
</organism>